<organism evidence="1">
    <name type="scientific">Amphimedon queenslandica</name>
    <name type="common">Sponge</name>
    <dbReference type="NCBI Taxonomy" id="400682"/>
    <lineage>
        <taxon>Eukaryota</taxon>
        <taxon>Metazoa</taxon>
        <taxon>Porifera</taxon>
        <taxon>Demospongiae</taxon>
        <taxon>Heteroscleromorpha</taxon>
        <taxon>Haplosclerida</taxon>
        <taxon>Niphatidae</taxon>
        <taxon>Amphimedon</taxon>
    </lineage>
</organism>
<dbReference type="EnsemblMetazoa" id="Aqu2.1.41862_001">
    <property type="protein sequence ID" value="Aqu2.1.41862_001"/>
    <property type="gene ID" value="Aqu2.1.41862"/>
</dbReference>
<dbReference type="AlphaFoldDB" id="A0A1X7VP59"/>
<accession>A0A1X7VP59</accession>
<protein>
    <submittedName>
        <fullName evidence="1">Uncharacterized protein</fullName>
    </submittedName>
</protein>
<name>A0A1X7VP59_AMPQE</name>
<reference evidence="1" key="1">
    <citation type="submission" date="2017-05" db="UniProtKB">
        <authorList>
            <consortium name="EnsemblMetazoa"/>
        </authorList>
    </citation>
    <scope>IDENTIFICATION</scope>
</reference>
<evidence type="ECO:0000313" key="1">
    <source>
        <dbReference type="EnsemblMetazoa" id="Aqu2.1.41862_001"/>
    </source>
</evidence>
<proteinExistence type="predicted"/>
<dbReference type="InParanoid" id="A0A1X7VP59"/>
<sequence length="22" mass="2513">VSWCASFLSFLSTRASWSFRSS</sequence>